<evidence type="ECO:0000256" key="1">
    <source>
        <dbReference type="ARBA" id="ARBA00022723"/>
    </source>
</evidence>
<accession>A0A4P9VWM1</accession>
<dbReference type="PANTHER" id="PTHR11474:SF127">
    <property type="entry name" value="TYROSINASE COPPER-BINDING DOMAIN-CONTAINING PROTEIN"/>
    <property type="match status" value="1"/>
</dbReference>
<dbReference type="OrthoDB" id="6132182at2759"/>
<sequence length="279" mass="32008">MRPQTWSLLPLLATLPIPDSVSASECKTFTPRREWRTMTEPERAKWISALKCLMSITYERLSFAADGSAFSRTHTLYDQFSYAHHEAREVIHDNAYFLPWHRWFLKIFYDRLGDTCDYHGPQPYWDWSLDFQDLSSSPVFDPDPIHGLGREGDCINSACYIQNGAFASTIFAHPIAHPLTRNLSLTLNNGPQDLSHNVSMNPTNILNITRQNTPGDFFRFQYQLTHVHNDLHNFVGGDFAGVCPEGTPWTGSGECENSYTPNDPLFWLHHGNLDRLWSN</sequence>
<dbReference type="PROSITE" id="PS00498">
    <property type="entry name" value="TYROSINASE_2"/>
    <property type="match status" value="1"/>
</dbReference>
<feature type="domain" description="Tyrosinase copper-binding" evidence="3">
    <location>
        <begin position="263"/>
        <end position="274"/>
    </location>
</feature>
<feature type="non-terminal residue" evidence="4">
    <location>
        <position position="279"/>
    </location>
</feature>
<feature type="signal peptide" evidence="2">
    <location>
        <begin position="1"/>
        <end position="23"/>
    </location>
</feature>
<dbReference type="Gene3D" id="1.10.1280.10">
    <property type="entry name" value="Di-copper center containing domain from catechol oxidase"/>
    <property type="match status" value="1"/>
</dbReference>
<evidence type="ECO:0000313" key="5">
    <source>
        <dbReference type="Proteomes" id="UP000269721"/>
    </source>
</evidence>
<dbReference type="SUPFAM" id="SSF48056">
    <property type="entry name" value="Di-copper centre-containing domain"/>
    <property type="match status" value="1"/>
</dbReference>
<keyword evidence="1" id="KW-0479">Metal-binding</keyword>
<dbReference type="AlphaFoldDB" id="A0A4P9VWM1"/>
<dbReference type="InterPro" id="IPR050316">
    <property type="entry name" value="Tyrosinase/Hemocyanin"/>
</dbReference>
<keyword evidence="5" id="KW-1185">Reference proteome</keyword>
<evidence type="ECO:0000256" key="2">
    <source>
        <dbReference type="SAM" id="SignalP"/>
    </source>
</evidence>
<dbReference type="GO" id="GO:0016491">
    <property type="term" value="F:oxidoreductase activity"/>
    <property type="evidence" value="ECO:0007669"/>
    <property type="project" value="InterPro"/>
</dbReference>
<proteinExistence type="predicted"/>
<dbReference type="InterPro" id="IPR008922">
    <property type="entry name" value="Di-copper_centre_dom_sf"/>
</dbReference>
<dbReference type="PRINTS" id="PR00092">
    <property type="entry name" value="TYROSINASE"/>
</dbReference>
<dbReference type="Proteomes" id="UP000269721">
    <property type="component" value="Unassembled WGS sequence"/>
</dbReference>
<evidence type="ECO:0000313" key="4">
    <source>
        <dbReference type="EMBL" id="RKO83255.1"/>
    </source>
</evidence>
<evidence type="ECO:0000259" key="3">
    <source>
        <dbReference type="PROSITE" id="PS00498"/>
    </source>
</evidence>
<name>A0A4P9VWM1_9FUNG</name>
<dbReference type="EMBL" id="ML001460">
    <property type="protein sequence ID" value="RKO83255.1"/>
    <property type="molecule type" value="Genomic_DNA"/>
</dbReference>
<reference evidence="5" key="1">
    <citation type="journal article" date="2018" name="Nat. Microbiol.">
        <title>Leveraging single-cell genomics to expand the fungal tree of life.</title>
        <authorList>
            <person name="Ahrendt S.R."/>
            <person name="Quandt C.A."/>
            <person name="Ciobanu D."/>
            <person name="Clum A."/>
            <person name="Salamov A."/>
            <person name="Andreopoulos B."/>
            <person name="Cheng J.F."/>
            <person name="Woyke T."/>
            <person name="Pelin A."/>
            <person name="Henrissat B."/>
            <person name="Reynolds N.K."/>
            <person name="Benny G.L."/>
            <person name="Smith M.E."/>
            <person name="James T.Y."/>
            <person name="Grigoriev I.V."/>
        </authorList>
    </citation>
    <scope>NUCLEOTIDE SEQUENCE [LARGE SCALE GENOMIC DNA]</scope>
</reference>
<organism evidence="4 5">
    <name type="scientific">Blyttiomyces helicus</name>
    <dbReference type="NCBI Taxonomy" id="388810"/>
    <lineage>
        <taxon>Eukaryota</taxon>
        <taxon>Fungi</taxon>
        <taxon>Fungi incertae sedis</taxon>
        <taxon>Chytridiomycota</taxon>
        <taxon>Chytridiomycota incertae sedis</taxon>
        <taxon>Chytridiomycetes</taxon>
        <taxon>Chytridiomycetes incertae sedis</taxon>
        <taxon>Blyttiomyces</taxon>
    </lineage>
</organism>
<protein>
    <recommendedName>
        <fullName evidence="3">Tyrosinase copper-binding domain-containing protein</fullName>
    </recommendedName>
</protein>
<keyword evidence="2" id="KW-0732">Signal</keyword>
<dbReference type="PANTHER" id="PTHR11474">
    <property type="entry name" value="TYROSINASE FAMILY MEMBER"/>
    <property type="match status" value="1"/>
</dbReference>
<dbReference type="InterPro" id="IPR002227">
    <property type="entry name" value="Tyrosinase_Cu-bd"/>
</dbReference>
<dbReference type="GO" id="GO:0046872">
    <property type="term" value="F:metal ion binding"/>
    <property type="evidence" value="ECO:0007669"/>
    <property type="project" value="UniProtKB-KW"/>
</dbReference>
<gene>
    <name evidence="4" type="ORF">BDK51DRAFT_30068</name>
</gene>
<feature type="chain" id="PRO_5020749037" description="Tyrosinase copper-binding domain-containing protein" evidence="2">
    <location>
        <begin position="24"/>
        <end position="279"/>
    </location>
</feature>
<dbReference type="Pfam" id="PF00264">
    <property type="entry name" value="Tyrosinase"/>
    <property type="match status" value="1"/>
</dbReference>